<dbReference type="InterPro" id="IPR015421">
    <property type="entry name" value="PyrdxlP-dep_Trfase_major"/>
</dbReference>
<dbReference type="PIRSF" id="PIRSF017617">
    <property type="entry name" value="Thr_aldolase"/>
    <property type="match status" value="1"/>
</dbReference>
<keyword evidence="3" id="KW-0663">Pyridoxal phosphate</keyword>
<dbReference type="InterPro" id="IPR015422">
    <property type="entry name" value="PyrdxlP-dep_Trfase_small"/>
</dbReference>
<dbReference type="SUPFAM" id="SSF53383">
    <property type="entry name" value="PLP-dependent transferases"/>
    <property type="match status" value="1"/>
</dbReference>
<gene>
    <name evidence="5" type="ORF">BC349_00290</name>
</gene>
<dbReference type="NCBIfam" id="NF041359">
    <property type="entry name" value="GntG_guanitoxin"/>
    <property type="match status" value="1"/>
</dbReference>
<evidence type="ECO:0000256" key="2">
    <source>
        <dbReference type="ARBA" id="ARBA00006966"/>
    </source>
</evidence>
<protein>
    <submittedName>
        <fullName evidence="5">Threonine aldolase</fullName>
    </submittedName>
</protein>
<dbReference type="EMBL" id="MBUA01000001">
    <property type="protein sequence ID" value="MBC6489390.1"/>
    <property type="molecule type" value="Genomic_DNA"/>
</dbReference>
<comment type="similarity">
    <text evidence="2">Belongs to the threonine aldolase family.</text>
</comment>
<evidence type="ECO:0000256" key="3">
    <source>
        <dbReference type="ARBA" id="ARBA00022898"/>
    </source>
</evidence>
<feature type="domain" description="Aromatic amino acid beta-eliminating lyase/threonine aldolase" evidence="4">
    <location>
        <begin position="4"/>
        <end position="287"/>
    </location>
</feature>
<dbReference type="CDD" id="cd06502">
    <property type="entry name" value="TA_like"/>
    <property type="match status" value="1"/>
</dbReference>
<dbReference type="RefSeq" id="WP_187254751.1">
    <property type="nucleotide sequence ID" value="NZ_JBHULF010000006.1"/>
</dbReference>
<evidence type="ECO:0000313" key="5">
    <source>
        <dbReference type="EMBL" id="MBC6489390.1"/>
    </source>
</evidence>
<evidence type="ECO:0000256" key="1">
    <source>
        <dbReference type="ARBA" id="ARBA00001933"/>
    </source>
</evidence>
<dbReference type="PANTHER" id="PTHR48097:SF9">
    <property type="entry name" value="L-THREONINE ALDOLASE"/>
    <property type="match status" value="1"/>
</dbReference>
<dbReference type="InterPro" id="IPR015424">
    <property type="entry name" value="PyrdxlP-dep_Trfase"/>
</dbReference>
<dbReference type="Proteomes" id="UP000765802">
    <property type="component" value="Unassembled WGS sequence"/>
</dbReference>
<organism evidence="5 6">
    <name type="scientific">Flavihumibacter stibioxidans</name>
    <dbReference type="NCBI Taxonomy" id="1834163"/>
    <lineage>
        <taxon>Bacteria</taxon>
        <taxon>Pseudomonadati</taxon>
        <taxon>Bacteroidota</taxon>
        <taxon>Chitinophagia</taxon>
        <taxon>Chitinophagales</taxon>
        <taxon>Chitinophagaceae</taxon>
        <taxon>Flavihumibacter</taxon>
    </lineage>
</organism>
<evidence type="ECO:0000313" key="6">
    <source>
        <dbReference type="Proteomes" id="UP000765802"/>
    </source>
</evidence>
<reference evidence="5 6" key="1">
    <citation type="submission" date="2016-07" db="EMBL/GenBank/DDBJ databases">
        <title>Genome analysis of Flavihumibacter stibioxidans YS-17.</title>
        <authorList>
            <person name="Shi K."/>
            <person name="Han Y."/>
            <person name="Wang G."/>
        </authorList>
    </citation>
    <scope>NUCLEOTIDE SEQUENCE [LARGE SCALE GENOMIC DNA]</scope>
    <source>
        <strain evidence="5 6">YS-17</strain>
    </source>
</reference>
<dbReference type="PANTHER" id="PTHR48097">
    <property type="entry name" value="L-THREONINE ALDOLASE-RELATED"/>
    <property type="match status" value="1"/>
</dbReference>
<comment type="caution">
    <text evidence="5">The sequence shown here is derived from an EMBL/GenBank/DDBJ whole genome shotgun (WGS) entry which is preliminary data.</text>
</comment>
<proteinExistence type="inferred from homology"/>
<evidence type="ECO:0000259" key="4">
    <source>
        <dbReference type="Pfam" id="PF01212"/>
    </source>
</evidence>
<comment type="cofactor">
    <cofactor evidence="1">
        <name>pyridoxal 5'-phosphate</name>
        <dbReference type="ChEBI" id="CHEBI:597326"/>
    </cofactor>
</comment>
<accession>A0ABR7M2Z3</accession>
<dbReference type="InterPro" id="IPR023603">
    <property type="entry name" value="Low_specificity_L-TA-like"/>
</dbReference>
<name>A0ABR7M2Z3_9BACT</name>
<dbReference type="Pfam" id="PF01212">
    <property type="entry name" value="Beta_elim_lyase"/>
    <property type="match status" value="1"/>
</dbReference>
<sequence>MRIELRSDTFTRPTTEMLHAMMHAEVGDDVFGEDPSVNLLEQKVAALFGKEAALYCPTGTMSNQVAIKVHTQPGDEVICEQQAHVYIYEGGGIAFHSGSQVKTVPGKQGRITAEQVVGAINPDDIHRARTSLVCLENTSNRGGGACYNWEDIVAIRQVCQMNGLRLHLDGARLFNALVATGQTASQYGEVFDSISICLNKGLGCPIGSVLTGSAEFIKKARRVRKVFGGGMRQAGYMAAAGIYALDHHINRLADDHAHAKSIATALAKKDFTGEIMPVETNILIFEVKGRFTAQTLADTLRHYDIHCMAISPTQIRMVTHLDVSAAMIEKLLSVIDGL</sequence>
<dbReference type="Gene3D" id="3.40.640.10">
    <property type="entry name" value="Type I PLP-dependent aspartate aminotransferase-like (Major domain)"/>
    <property type="match status" value="1"/>
</dbReference>
<keyword evidence="6" id="KW-1185">Reference proteome</keyword>
<dbReference type="Gene3D" id="3.90.1150.10">
    <property type="entry name" value="Aspartate Aminotransferase, domain 1"/>
    <property type="match status" value="1"/>
</dbReference>
<dbReference type="InterPro" id="IPR001597">
    <property type="entry name" value="ArAA_b-elim_lyase/Thr_aldolase"/>
</dbReference>